<dbReference type="OrthoDB" id="4835044at2759"/>
<keyword evidence="3" id="KW-1185">Reference proteome</keyword>
<proteinExistence type="predicted"/>
<feature type="compositionally biased region" description="Basic and acidic residues" evidence="1">
    <location>
        <begin position="215"/>
        <end position="225"/>
    </location>
</feature>
<comment type="caution">
    <text evidence="2">The sequence shown here is derived from an EMBL/GenBank/DDBJ whole genome shotgun (WGS) entry which is preliminary data.</text>
</comment>
<evidence type="ECO:0008006" key="4">
    <source>
        <dbReference type="Google" id="ProtNLM"/>
    </source>
</evidence>
<feature type="region of interest" description="Disordered" evidence="1">
    <location>
        <begin position="862"/>
        <end position="881"/>
    </location>
</feature>
<dbReference type="InterPro" id="IPR036770">
    <property type="entry name" value="Ankyrin_rpt-contain_sf"/>
</dbReference>
<evidence type="ECO:0000313" key="3">
    <source>
        <dbReference type="Proteomes" id="UP000027238"/>
    </source>
</evidence>
<organism evidence="2 3">
    <name type="scientific">Colletotrichum sublineola</name>
    <name type="common">Sorghum anthracnose fungus</name>
    <dbReference type="NCBI Taxonomy" id="1173701"/>
    <lineage>
        <taxon>Eukaryota</taxon>
        <taxon>Fungi</taxon>
        <taxon>Dikarya</taxon>
        <taxon>Ascomycota</taxon>
        <taxon>Pezizomycotina</taxon>
        <taxon>Sordariomycetes</taxon>
        <taxon>Hypocreomycetidae</taxon>
        <taxon>Glomerellales</taxon>
        <taxon>Glomerellaceae</taxon>
        <taxon>Colletotrichum</taxon>
        <taxon>Colletotrichum graminicola species complex</taxon>
    </lineage>
</organism>
<dbReference type="HOGENOM" id="CLU_326248_0_0_1"/>
<dbReference type="AlphaFoldDB" id="A0A066X214"/>
<reference evidence="3" key="1">
    <citation type="journal article" date="2014" name="Genome Announc.">
        <title>Draft genome sequence of Colletotrichum sublineola, a destructive pathogen of cultivated sorghum.</title>
        <authorList>
            <person name="Baroncelli R."/>
            <person name="Sanz-Martin J.M."/>
            <person name="Rech G.E."/>
            <person name="Sukno S.A."/>
            <person name="Thon M.R."/>
        </authorList>
    </citation>
    <scope>NUCLEOTIDE SEQUENCE [LARGE SCALE GENOMIC DNA]</scope>
    <source>
        <strain evidence="3">TX430BB</strain>
    </source>
</reference>
<sequence length="881" mass="102216">MEAIGATAAIIQLLEVCTKCGSVATEVIRAYHDAPRELSDLVSKMDIIRFRIQQLTNTQSGSLDIEAFLPDLISDYFIALLETQYQALLDIKRDTISASGSIRATQFRWATIDRRKAQRVTKELKGINKTMDSVISLATFRRLSFLQLSINAVSASQSALLPELNALVDPIRTELSELRATLNATVRTAHEPLRSGMTQMQSSIANIEHTITAHPQKDRRVEPRKSQKSFQRSFNYEPEQGRRQIQLKHQTLQSLVELQKFETSPTSIHIINRFPFEPLRHSMHEPQKTVMGTVIYYESDHRKRLRLLLRARLRLFCQYLVNFEIAVRFSSRYWHMMPWLECRATVFNVRSRKAEIFAACQTWDLDRVKTLLNCHEASINDVDEGQHRGLLEYAIEGLFKHDTGPAITYALLRGATDMVRLMLQNNLNFESNGFSFNPGLYLCSKSRETLFEQVHLLRSLGFEDWNQLDVKNHGYQPAYSIIHAAARLGILEDVIYAIEVLDMDVNFGHRFSAPLDEALFQGHIEIAAVLHELGAVSRFRHPNWWHTGSVSRAQHWLLLKYSRVEGSRLERRFESDDITLLYWRRIWITWFRTCQRWHFESAVRIIQHILFHSACLWQLLERDWFGHYWRHGLQLRAHDLARAWSYGILELPYGVNVERIFDDWYQKFEDHDETRIPNVLVRYSYDGWVEHSARKESDSNDYPFDTFDTNLDLLAQTGSDFDSTIKESNQIPHEPTLPHTTGKPNGGEGNQSNKSSENAFRTQEMFDIWQSITTDPEGRRQLSRYPLVKALCCALQLSGYRAEMDNDGNIWYDVDDGDPYFDCLEQPLEPNDWEGPGLSCEMCADPERFGLGYIVQEAEEGLRRAKEERRKLGKERPSDRD</sequence>
<dbReference type="Gene3D" id="1.25.40.20">
    <property type="entry name" value="Ankyrin repeat-containing domain"/>
    <property type="match status" value="1"/>
</dbReference>
<protein>
    <recommendedName>
        <fullName evidence="4">Fungal N-terminal domain-containing protein</fullName>
    </recommendedName>
</protein>
<evidence type="ECO:0000256" key="1">
    <source>
        <dbReference type="SAM" id="MobiDB-lite"/>
    </source>
</evidence>
<dbReference type="OMA" id="CHEASIN"/>
<dbReference type="EMBL" id="JMSE01001604">
    <property type="protein sequence ID" value="KDN59776.1"/>
    <property type="molecule type" value="Genomic_DNA"/>
</dbReference>
<feature type="region of interest" description="Disordered" evidence="1">
    <location>
        <begin position="724"/>
        <end position="758"/>
    </location>
</feature>
<gene>
    <name evidence="2" type="ORF">CSUB01_12156</name>
</gene>
<dbReference type="STRING" id="1173701.A0A066X214"/>
<dbReference type="Proteomes" id="UP000027238">
    <property type="component" value="Unassembled WGS sequence"/>
</dbReference>
<dbReference type="eggNOG" id="ENOG502T4E5">
    <property type="taxonomic scope" value="Eukaryota"/>
</dbReference>
<feature type="region of interest" description="Disordered" evidence="1">
    <location>
        <begin position="211"/>
        <end position="238"/>
    </location>
</feature>
<dbReference type="SUPFAM" id="SSF48403">
    <property type="entry name" value="Ankyrin repeat"/>
    <property type="match status" value="1"/>
</dbReference>
<evidence type="ECO:0000313" key="2">
    <source>
        <dbReference type="EMBL" id="KDN59776.1"/>
    </source>
</evidence>
<accession>A0A066X214</accession>
<name>A0A066X214_COLSU</name>